<reference evidence="1" key="1">
    <citation type="journal article" date="2021" name="Proc. Natl. Acad. Sci. U.S.A.">
        <title>A Catalog of Tens of Thousands of Viruses from Human Metagenomes Reveals Hidden Associations with Chronic Diseases.</title>
        <authorList>
            <person name="Tisza M.J."/>
            <person name="Buck C.B."/>
        </authorList>
    </citation>
    <scope>NUCLEOTIDE SEQUENCE</scope>
    <source>
        <strain evidence="1">CtNEy24</strain>
    </source>
</reference>
<protein>
    <submittedName>
        <fullName evidence="1">Uncharacterized protein</fullName>
    </submittedName>
</protein>
<organism evidence="1">
    <name type="scientific">Siphoviridae sp. ctNEy24</name>
    <dbReference type="NCBI Taxonomy" id="2825466"/>
    <lineage>
        <taxon>Viruses</taxon>
        <taxon>Duplodnaviria</taxon>
        <taxon>Heunggongvirae</taxon>
        <taxon>Uroviricota</taxon>
        <taxon>Caudoviricetes</taxon>
    </lineage>
</organism>
<accession>A0A8S5U0M3</accession>
<sequence length="44" mass="4862">MFYSSCVAYAGRDSKPRKCIAGDNQGATIKISLRARYLATISYN</sequence>
<proteinExistence type="predicted"/>
<evidence type="ECO:0000313" key="1">
    <source>
        <dbReference type="EMBL" id="DAF88004.1"/>
    </source>
</evidence>
<dbReference type="EMBL" id="BK015974">
    <property type="protein sequence ID" value="DAF88004.1"/>
    <property type="molecule type" value="Genomic_DNA"/>
</dbReference>
<name>A0A8S5U0M3_9CAUD</name>